<evidence type="ECO:0000313" key="1">
    <source>
        <dbReference type="EMBL" id="KAJ5172457.1"/>
    </source>
</evidence>
<accession>A0A9W9IF34</accession>
<reference evidence="1" key="1">
    <citation type="submission" date="2022-11" db="EMBL/GenBank/DDBJ databases">
        <authorList>
            <person name="Petersen C."/>
        </authorList>
    </citation>
    <scope>NUCLEOTIDE SEQUENCE</scope>
    <source>
        <strain evidence="1">IBT 21917</strain>
    </source>
</reference>
<dbReference type="Proteomes" id="UP001146351">
    <property type="component" value="Unassembled WGS sequence"/>
</dbReference>
<gene>
    <name evidence="1" type="ORF">N7492_005050</name>
</gene>
<name>A0A9W9IF34_9EURO</name>
<dbReference type="PANTHER" id="PTHR42085:SF7">
    <property type="entry name" value="F-BOX DOMAIN-CONTAINING PROTEIN"/>
    <property type="match status" value="1"/>
</dbReference>
<proteinExistence type="predicted"/>
<organism evidence="1 2">
    <name type="scientific">Penicillium capsulatum</name>
    <dbReference type="NCBI Taxonomy" id="69766"/>
    <lineage>
        <taxon>Eukaryota</taxon>
        <taxon>Fungi</taxon>
        <taxon>Dikarya</taxon>
        <taxon>Ascomycota</taxon>
        <taxon>Pezizomycotina</taxon>
        <taxon>Eurotiomycetes</taxon>
        <taxon>Eurotiomycetidae</taxon>
        <taxon>Eurotiales</taxon>
        <taxon>Aspergillaceae</taxon>
        <taxon>Penicillium</taxon>
    </lineage>
</organism>
<evidence type="ECO:0000313" key="2">
    <source>
        <dbReference type="Proteomes" id="UP001146351"/>
    </source>
</evidence>
<reference evidence="1" key="2">
    <citation type="journal article" date="2023" name="IMA Fungus">
        <title>Comparative genomic study of the Penicillium genus elucidates a diverse pangenome and 15 lateral gene transfer events.</title>
        <authorList>
            <person name="Petersen C."/>
            <person name="Sorensen T."/>
            <person name="Nielsen M.R."/>
            <person name="Sondergaard T.E."/>
            <person name="Sorensen J.L."/>
            <person name="Fitzpatrick D.A."/>
            <person name="Frisvad J.C."/>
            <person name="Nielsen K.L."/>
        </authorList>
    </citation>
    <scope>NUCLEOTIDE SEQUENCE</scope>
    <source>
        <strain evidence="1">IBT 21917</strain>
    </source>
</reference>
<sequence>MQRPEFSGSHRGNFPFKMLTSNTQTLHAHQAACRDSHEQQVDVNTALVSRTERLHITTLRLRAGFLHLPFELRLMIYKYCLPQGHTINVTKPWILYQAKQMLLVSRQVTADVLQILFSENTFEVPLNADGERGLIRNFSLYSRSFMQDLLITAVPTGNTYCNSEPDVSLWQSMIPHLKRLQIVVSQPIPPLSSMRLAVTHWARWIGRYLIVFARFLQESTVVLLDANDRKPTIDIAKEILPAHLQIARLARGDLIFLRGVYAAHGARFARMLQHLRMHPGR</sequence>
<keyword evidence="2" id="KW-1185">Reference proteome</keyword>
<dbReference type="EMBL" id="JAPQKO010000003">
    <property type="protein sequence ID" value="KAJ5172457.1"/>
    <property type="molecule type" value="Genomic_DNA"/>
</dbReference>
<comment type="caution">
    <text evidence="1">The sequence shown here is derived from an EMBL/GenBank/DDBJ whole genome shotgun (WGS) entry which is preliminary data.</text>
</comment>
<evidence type="ECO:0008006" key="3">
    <source>
        <dbReference type="Google" id="ProtNLM"/>
    </source>
</evidence>
<dbReference type="InterPro" id="IPR038883">
    <property type="entry name" value="AN11006-like"/>
</dbReference>
<dbReference type="AlphaFoldDB" id="A0A9W9IF34"/>
<dbReference type="OrthoDB" id="62952at2759"/>
<dbReference type="PANTHER" id="PTHR42085">
    <property type="entry name" value="F-BOX DOMAIN-CONTAINING PROTEIN"/>
    <property type="match status" value="1"/>
</dbReference>
<protein>
    <recommendedName>
        <fullName evidence="3">F-box domain-containing protein</fullName>
    </recommendedName>
</protein>